<dbReference type="PROSITE" id="PS51677">
    <property type="entry name" value="NODB"/>
    <property type="match status" value="1"/>
</dbReference>
<dbReference type="PANTHER" id="PTHR10587">
    <property type="entry name" value="GLYCOSYL TRANSFERASE-RELATED"/>
    <property type="match status" value="1"/>
</dbReference>
<feature type="domain" description="NodB homology" evidence="3">
    <location>
        <begin position="57"/>
        <end position="235"/>
    </location>
</feature>
<evidence type="ECO:0000313" key="4">
    <source>
        <dbReference type="EMBL" id="SNR88801.1"/>
    </source>
</evidence>
<accession>A0A239A0I0</accession>
<feature type="coiled-coil region" evidence="1">
    <location>
        <begin position="120"/>
        <end position="147"/>
    </location>
</feature>
<dbReference type="Proteomes" id="UP000198304">
    <property type="component" value="Unassembled WGS sequence"/>
</dbReference>
<proteinExistence type="predicted"/>
<dbReference type="InterPro" id="IPR050248">
    <property type="entry name" value="Polysacc_deacetylase_ArnD"/>
</dbReference>
<evidence type="ECO:0000259" key="3">
    <source>
        <dbReference type="PROSITE" id="PS51677"/>
    </source>
</evidence>
<keyword evidence="2" id="KW-1133">Transmembrane helix</keyword>
<name>A0A239A0I0_9FIRM</name>
<dbReference type="InterPro" id="IPR002509">
    <property type="entry name" value="NODB_dom"/>
</dbReference>
<dbReference type="GO" id="GO:0016810">
    <property type="term" value="F:hydrolase activity, acting on carbon-nitrogen (but not peptide) bonds"/>
    <property type="evidence" value="ECO:0007669"/>
    <property type="project" value="InterPro"/>
</dbReference>
<reference evidence="4 5" key="1">
    <citation type="submission" date="2017-06" db="EMBL/GenBank/DDBJ databases">
        <authorList>
            <person name="Kim H.J."/>
            <person name="Triplett B.A."/>
        </authorList>
    </citation>
    <scope>NUCLEOTIDE SEQUENCE [LARGE SCALE GENOMIC DNA]</scope>
    <source>
        <strain evidence="4 5">SCA</strain>
    </source>
</reference>
<evidence type="ECO:0000313" key="5">
    <source>
        <dbReference type="Proteomes" id="UP000198304"/>
    </source>
</evidence>
<keyword evidence="2" id="KW-0812">Transmembrane</keyword>
<dbReference type="PANTHER" id="PTHR10587:SF80">
    <property type="entry name" value="CHITOOLIGOSACCHARIDE DEACETYLASE"/>
    <property type="match status" value="1"/>
</dbReference>
<dbReference type="RefSeq" id="WP_089281025.1">
    <property type="nucleotide sequence ID" value="NZ_FZOJ01000001.1"/>
</dbReference>
<evidence type="ECO:0000256" key="1">
    <source>
        <dbReference type="SAM" id="Coils"/>
    </source>
</evidence>
<feature type="transmembrane region" description="Helical" evidence="2">
    <location>
        <begin position="12"/>
        <end position="30"/>
    </location>
</feature>
<dbReference type="OrthoDB" id="9806342at2"/>
<dbReference type="EMBL" id="FZOJ01000001">
    <property type="protein sequence ID" value="SNR88801.1"/>
    <property type="molecule type" value="Genomic_DNA"/>
</dbReference>
<sequence>MIVIINKRVFRILIALILVIIIIAVGTIIYNKRSITPVTVNYNITNKPIERGSSTNDYIAFTCNVDWGNEVIPEMLTVLKEKDTKITFFVTGRWVKAFPEVFQTIIEEGHEIGSHGYQHLDYSKLSLEENKKQIQEAEDQIMKYTNTKPTLFAPPSGAYNEYTLMAAEELGYKTILWSIDTIDWRQGSTKDLIVKRVIEKSNHNGAIVLMHPMPETAKALPIIIKELEEQNLKVGNVSDVLSD</sequence>
<dbReference type="AlphaFoldDB" id="A0A239A0I0"/>
<keyword evidence="2" id="KW-0472">Membrane</keyword>
<dbReference type="CDD" id="cd10950">
    <property type="entry name" value="CE4_BsYlxY_like"/>
    <property type="match status" value="1"/>
</dbReference>
<dbReference type="SUPFAM" id="SSF88713">
    <property type="entry name" value="Glycoside hydrolase/deacetylase"/>
    <property type="match status" value="1"/>
</dbReference>
<gene>
    <name evidence="4" type="ORF">SAMN05446037_1001240</name>
</gene>
<dbReference type="Gene3D" id="3.20.20.370">
    <property type="entry name" value="Glycoside hydrolase/deacetylase"/>
    <property type="match status" value="1"/>
</dbReference>
<dbReference type="InterPro" id="IPR011330">
    <property type="entry name" value="Glyco_hydro/deAcase_b/a-brl"/>
</dbReference>
<organism evidence="4 5">
    <name type="scientific">Anaerovirgula multivorans</name>
    <dbReference type="NCBI Taxonomy" id="312168"/>
    <lineage>
        <taxon>Bacteria</taxon>
        <taxon>Bacillati</taxon>
        <taxon>Bacillota</taxon>
        <taxon>Clostridia</taxon>
        <taxon>Peptostreptococcales</taxon>
        <taxon>Natronincolaceae</taxon>
        <taxon>Anaerovirgula</taxon>
    </lineage>
</organism>
<protein>
    <submittedName>
        <fullName evidence="4">Probable sporulation protein, polysaccharide deacetylase family</fullName>
    </submittedName>
</protein>
<evidence type="ECO:0000256" key="2">
    <source>
        <dbReference type="SAM" id="Phobius"/>
    </source>
</evidence>
<dbReference type="GO" id="GO:0005975">
    <property type="term" value="P:carbohydrate metabolic process"/>
    <property type="evidence" value="ECO:0007669"/>
    <property type="project" value="InterPro"/>
</dbReference>
<keyword evidence="1" id="KW-0175">Coiled coil</keyword>
<keyword evidence="5" id="KW-1185">Reference proteome</keyword>
<dbReference type="GO" id="GO:0016020">
    <property type="term" value="C:membrane"/>
    <property type="evidence" value="ECO:0007669"/>
    <property type="project" value="TreeGrafter"/>
</dbReference>
<dbReference type="Pfam" id="PF01522">
    <property type="entry name" value="Polysacc_deac_1"/>
    <property type="match status" value="1"/>
</dbReference>